<proteinExistence type="predicted"/>
<feature type="domain" description="Heterokaryon incompatibility" evidence="1">
    <location>
        <begin position="10"/>
        <end position="114"/>
    </location>
</feature>
<evidence type="ECO:0000313" key="2">
    <source>
        <dbReference type="EMBL" id="USP77569.1"/>
    </source>
</evidence>
<accession>A0A9Q8Z9X3</accession>
<dbReference type="PANTHER" id="PTHR24148:SF73">
    <property type="entry name" value="HET DOMAIN PROTEIN (AFU_ORTHOLOGUE AFUA_8G01020)"/>
    <property type="match status" value="1"/>
</dbReference>
<keyword evidence="3" id="KW-1185">Reference proteome</keyword>
<dbReference type="EMBL" id="CP089276">
    <property type="protein sequence ID" value="USP77569.1"/>
    <property type="molecule type" value="Genomic_DNA"/>
</dbReference>
<gene>
    <name evidence="2" type="ORF">yc1106_04843</name>
</gene>
<sequence>MEVARKKYSASSHAFWIDAICINQQCEPEKAHQVSQMSRIYPGAEEVIGWLGFSQRVERAFTFWGELNTLQPRTYHETHNIWHNHINSRNKELRKDWNELAEQDYWRRAWITQEILLARKFKLLVGESEIEPRSIPGIAQLLPDRSSSNTSNLVSTQIFHTYLENLCGTTEMMGVNLISLLRMLPRDSTNPRDLIISLLSIASINDSVIVACSKSNEDMLLDLLEIFAETLCPCITSYLINALELQITPEIFIKSTQEIPLFSFSTKTADFLPTFLLELDDQMEHCTQCGSEGIDLEIEWTGLCMGNFSGCTRGSHLYLSRKHIAEGETNHIVKTGHGTKEFKVRFVEENGLENNSGGYSLYFTADVLVNLFHSLQSSSWDDKSICTGPHPSRTHCRVQRVSEPETCCALKSCEEDHPSMDILAGYELPGPSMTTRHLWHSQGQLGDWSAASTVKRFFEDPAPWVPGYVRDPLPHAAFSDLAID</sequence>
<dbReference type="InterPro" id="IPR052895">
    <property type="entry name" value="HetReg/Transcr_Mod"/>
</dbReference>
<organism evidence="2 3">
    <name type="scientific">Curvularia clavata</name>
    <dbReference type="NCBI Taxonomy" id="95742"/>
    <lineage>
        <taxon>Eukaryota</taxon>
        <taxon>Fungi</taxon>
        <taxon>Dikarya</taxon>
        <taxon>Ascomycota</taxon>
        <taxon>Pezizomycotina</taxon>
        <taxon>Dothideomycetes</taxon>
        <taxon>Pleosporomycetidae</taxon>
        <taxon>Pleosporales</taxon>
        <taxon>Pleosporineae</taxon>
        <taxon>Pleosporaceae</taxon>
        <taxon>Curvularia</taxon>
    </lineage>
</organism>
<evidence type="ECO:0000313" key="3">
    <source>
        <dbReference type="Proteomes" id="UP001056012"/>
    </source>
</evidence>
<dbReference type="InterPro" id="IPR010730">
    <property type="entry name" value="HET"/>
</dbReference>
<name>A0A9Q8Z9X3_CURCL</name>
<dbReference type="OrthoDB" id="2157530at2759"/>
<reference evidence="2" key="1">
    <citation type="submission" date="2021-12" db="EMBL/GenBank/DDBJ databases">
        <title>Curvularia clavata genome.</title>
        <authorList>
            <person name="Cao Y."/>
        </authorList>
    </citation>
    <scope>NUCLEOTIDE SEQUENCE</scope>
    <source>
        <strain evidence="2">Yc1106</strain>
    </source>
</reference>
<dbReference type="PANTHER" id="PTHR24148">
    <property type="entry name" value="ANKYRIN REPEAT DOMAIN-CONTAINING PROTEIN 39 HOMOLOG-RELATED"/>
    <property type="match status" value="1"/>
</dbReference>
<protein>
    <recommendedName>
        <fullName evidence="1">Heterokaryon incompatibility domain-containing protein</fullName>
    </recommendedName>
</protein>
<evidence type="ECO:0000259" key="1">
    <source>
        <dbReference type="Pfam" id="PF06985"/>
    </source>
</evidence>
<dbReference type="Proteomes" id="UP001056012">
    <property type="component" value="Chromosome 3"/>
</dbReference>
<dbReference type="VEuPathDB" id="FungiDB:yc1106_04843"/>
<dbReference type="AlphaFoldDB" id="A0A9Q8Z9X3"/>
<dbReference type="Pfam" id="PF06985">
    <property type="entry name" value="HET"/>
    <property type="match status" value="1"/>
</dbReference>